<keyword evidence="1" id="KW-1133">Transmembrane helix</keyword>
<organism evidence="2">
    <name type="scientific">viral metagenome</name>
    <dbReference type="NCBI Taxonomy" id="1070528"/>
    <lineage>
        <taxon>unclassified sequences</taxon>
        <taxon>metagenomes</taxon>
        <taxon>organismal metagenomes</taxon>
    </lineage>
</organism>
<accession>A0A6C0AX19</accession>
<dbReference type="EMBL" id="MN738765">
    <property type="protein sequence ID" value="QHS83811.1"/>
    <property type="molecule type" value="Genomic_DNA"/>
</dbReference>
<keyword evidence="1" id="KW-0812">Transmembrane</keyword>
<name>A0A6C0AX19_9ZZZZ</name>
<dbReference type="AlphaFoldDB" id="A0A6C0AX19"/>
<protein>
    <submittedName>
        <fullName evidence="2">Uncharacterized protein</fullName>
    </submittedName>
</protein>
<proteinExistence type="predicted"/>
<evidence type="ECO:0000256" key="1">
    <source>
        <dbReference type="SAM" id="Phobius"/>
    </source>
</evidence>
<evidence type="ECO:0000313" key="2">
    <source>
        <dbReference type="EMBL" id="QHS83811.1"/>
    </source>
</evidence>
<reference evidence="2" key="1">
    <citation type="journal article" date="2020" name="Nature">
        <title>Giant virus diversity and host interactions through global metagenomics.</title>
        <authorList>
            <person name="Schulz F."/>
            <person name="Roux S."/>
            <person name="Paez-Espino D."/>
            <person name="Jungbluth S."/>
            <person name="Walsh D.A."/>
            <person name="Denef V.J."/>
            <person name="McMahon K.D."/>
            <person name="Konstantinidis K.T."/>
            <person name="Eloe-Fadrosh E.A."/>
            <person name="Kyrpides N.C."/>
            <person name="Woyke T."/>
        </authorList>
    </citation>
    <scope>NUCLEOTIDE SEQUENCE</scope>
    <source>
        <strain evidence="2">GVMAG-S-ERX555961-36</strain>
    </source>
</reference>
<sequence length="218" mass="23731">MNKAIATVFLLIILSVIFGLIYLLVTKGGDASITSGGFWDISAINTDNNTEFAKCNAPSSPSVVDPVTTPVDPVTTQPPINPTIEYNPPPRAVITFQEPEKCVTDEVIDSSGNIDSSGCSQGCISEDTISENTACPNLDDYIRRSQLQPHTFIRNNPYYVKGIVESSKKNETDKKSGNYPECPKCPTFNNPASEIPSMYNSNTKLEEWIPAVGPDCDM</sequence>
<feature type="transmembrane region" description="Helical" evidence="1">
    <location>
        <begin position="6"/>
        <end position="25"/>
    </location>
</feature>
<keyword evidence="1" id="KW-0472">Membrane</keyword>